<dbReference type="OrthoDB" id="2137750at2759"/>
<name>S8BHD9_PENO1</name>
<sequence>MNRLIYYRPSFLRAGRITVSLRRHVATSPPKHPNPSNFANRSPEEMSEIGHRGGKIGASRGGRAARKAAEQTLGNDAKQPPKRKPQPLWRSHEPPIIAPAFGEWQT</sequence>
<proteinExistence type="predicted"/>
<dbReference type="AlphaFoldDB" id="S8BHD9"/>
<dbReference type="STRING" id="933388.S8BHD9"/>
<dbReference type="InterPro" id="IPR019626">
    <property type="entry name" value="Stress-induced_KGG_rpt"/>
</dbReference>
<feature type="compositionally biased region" description="Basic and acidic residues" evidence="1">
    <location>
        <begin position="42"/>
        <end position="51"/>
    </location>
</feature>
<keyword evidence="3" id="KW-1185">Reference proteome</keyword>
<dbReference type="Proteomes" id="UP000019376">
    <property type="component" value="Unassembled WGS sequence"/>
</dbReference>
<accession>S8BHD9</accession>
<evidence type="ECO:0000256" key="1">
    <source>
        <dbReference type="SAM" id="MobiDB-lite"/>
    </source>
</evidence>
<feature type="region of interest" description="Disordered" evidence="1">
    <location>
        <begin position="24"/>
        <end position="106"/>
    </location>
</feature>
<dbReference type="EMBL" id="KB644415">
    <property type="protein sequence ID" value="EPS34577.1"/>
    <property type="molecule type" value="Genomic_DNA"/>
</dbReference>
<evidence type="ECO:0000313" key="2">
    <source>
        <dbReference type="EMBL" id="EPS34577.1"/>
    </source>
</evidence>
<evidence type="ECO:0000313" key="3">
    <source>
        <dbReference type="Proteomes" id="UP000019376"/>
    </source>
</evidence>
<reference evidence="2 3" key="1">
    <citation type="journal article" date="2013" name="PLoS ONE">
        <title>Genomic and secretomic analyses reveal unique features of the lignocellulolytic enzyme system of Penicillium decumbens.</title>
        <authorList>
            <person name="Liu G."/>
            <person name="Zhang L."/>
            <person name="Wei X."/>
            <person name="Zou G."/>
            <person name="Qin Y."/>
            <person name="Ma L."/>
            <person name="Li J."/>
            <person name="Zheng H."/>
            <person name="Wang S."/>
            <person name="Wang C."/>
            <person name="Xun L."/>
            <person name="Zhao G.-P."/>
            <person name="Zhou Z."/>
            <person name="Qu Y."/>
        </authorList>
    </citation>
    <scope>NUCLEOTIDE SEQUENCE [LARGE SCALE GENOMIC DNA]</scope>
    <source>
        <strain evidence="3">114-2 / CGMCC 5302</strain>
    </source>
</reference>
<gene>
    <name evidence="2" type="ORF">PDE_09541</name>
</gene>
<protein>
    <submittedName>
        <fullName evidence="2">Uncharacterized protein</fullName>
    </submittedName>
</protein>
<organism evidence="2 3">
    <name type="scientific">Penicillium oxalicum (strain 114-2 / CGMCC 5302)</name>
    <name type="common">Penicillium decumbens</name>
    <dbReference type="NCBI Taxonomy" id="933388"/>
    <lineage>
        <taxon>Eukaryota</taxon>
        <taxon>Fungi</taxon>
        <taxon>Dikarya</taxon>
        <taxon>Ascomycota</taxon>
        <taxon>Pezizomycotina</taxon>
        <taxon>Eurotiomycetes</taxon>
        <taxon>Eurotiomycetidae</taxon>
        <taxon>Eurotiales</taxon>
        <taxon>Aspergillaceae</taxon>
        <taxon>Penicillium</taxon>
    </lineage>
</organism>
<dbReference type="Pfam" id="PF10685">
    <property type="entry name" value="KGG"/>
    <property type="match status" value="1"/>
</dbReference>
<dbReference type="HOGENOM" id="CLU_156031_0_0_1"/>